<keyword evidence="2" id="KW-0812">Transmembrane</keyword>
<reference evidence="3" key="1">
    <citation type="submission" date="2023-03" db="EMBL/GenBank/DDBJ databases">
        <title>Massive genome expansion in bonnet fungi (Mycena s.s.) driven by repeated elements and novel gene families across ecological guilds.</title>
        <authorList>
            <consortium name="Lawrence Berkeley National Laboratory"/>
            <person name="Harder C.B."/>
            <person name="Miyauchi S."/>
            <person name="Viragh M."/>
            <person name="Kuo A."/>
            <person name="Thoen E."/>
            <person name="Andreopoulos B."/>
            <person name="Lu D."/>
            <person name="Skrede I."/>
            <person name="Drula E."/>
            <person name="Henrissat B."/>
            <person name="Morin E."/>
            <person name="Kohler A."/>
            <person name="Barry K."/>
            <person name="LaButti K."/>
            <person name="Morin E."/>
            <person name="Salamov A."/>
            <person name="Lipzen A."/>
            <person name="Mereny Z."/>
            <person name="Hegedus B."/>
            <person name="Baldrian P."/>
            <person name="Stursova M."/>
            <person name="Weitz H."/>
            <person name="Taylor A."/>
            <person name="Grigoriev I.V."/>
            <person name="Nagy L.G."/>
            <person name="Martin F."/>
            <person name="Kauserud H."/>
        </authorList>
    </citation>
    <scope>NUCLEOTIDE SEQUENCE</scope>
    <source>
        <strain evidence="3">CBHHK182m</strain>
    </source>
</reference>
<evidence type="ECO:0000313" key="4">
    <source>
        <dbReference type="Proteomes" id="UP001215598"/>
    </source>
</evidence>
<name>A0AAD7GIW2_9AGAR</name>
<protein>
    <submittedName>
        <fullName evidence="3">Uncharacterized protein</fullName>
    </submittedName>
</protein>
<keyword evidence="2" id="KW-1133">Transmembrane helix</keyword>
<evidence type="ECO:0000256" key="1">
    <source>
        <dbReference type="SAM" id="MobiDB-lite"/>
    </source>
</evidence>
<dbReference type="EMBL" id="JARKIB010000616">
    <property type="protein sequence ID" value="KAJ7697103.1"/>
    <property type="molecule type" value="Genomic_DNA"/>
</dbReference>
<feature type="region of interest" description="Disordered" evidence="1">
    <location>
        <begin position="1"/>
        <end position="20"/>
    </location>
</feature>
<feature type="transmembrane region" description="Helical" evidence="2">
    <location>
        <begin position="139"/>
        <end position="163"/>
    </location>
</feature>
<accession>A0AAD7GIW2</accession>
<organism evidence="3 4">
    <name type="scientific">Mycena metata</name>
    <dbReference type="NCBI Taxonomy" id="1033252"/>
    <lineage>
        <taxon>Eukaryota</taxon>
        <taxon>Fungi</taxon>
        <taxon>Dikarya</taxon>
        <taxon>Basidiomycota</taxon>
        <taxon>Agaricomycotina</taxon>
        <taxon>Agaricomycetes</taxon>
        <taxon>Agaricomycetidae</taxon>
        <taxon>Agaricales</taxon>
        <taxon>Marasmiineae</taxon>
        <taxon>Mycenaceae</taxon>
        <taxon>Mycena</taxon>
    </lineage>
</organism>
<evidence type="ECO:0000313" key="3">
    <source>
        <dbReference type="EMBL" id="KAJ7697103.1"/>
    </source>
</evidence>
<keyword evidence="4" id="KW-1185">Reference proteome</keyword>
<gene>
    <name evidence="3" type="ORF">B0H16DRAFT_827881</name>
</gene>
<sequence length="311" mass="33435">MVPLVAHATRRDTTRARRRRYSPPRMNVHLHAYPTAFAHAPDTHPRPLASPAHASKDAAHRTRTLLRLRLSTRVHTHASGSVNTRTLASPRQHAHPRLVLRAPGVILTGLLLLASCGLLRLAISLAIAGIILRFRESAVPLGMGGVSSCLLLFFPSCFCFGGWTGEGEEGVVLESKRRLWSVRGRCCSDRREQALCCSRRGRMLSGDVGREVWGGGVIGSGCAGAGTEGASVGGHRTRTRTRVSRRARVALGKKRAGGGLSAGVCGGGVHYTTEGHELARVVGRRMRSRLGYQAGIVTAQSEVIQFAIIKL</sequence>
<keyword evidence="2" id="KW-0472">Membrane</keyword>
<evidence type="ECO:0000256" key="2">
    <source>
        <dbReference type="SAM" id="Phobius"/>
    </source>
</evidence>
<dbReference type="AlphaFoldDB" id="A0AAD7GIW2"/>
<feature type="transmembrane region" description="Helical" evidence="2">
    <location>
        <begin position="105"/>
        <end position="132"/>
    </location>
</feature>
<proteinExistence type="predicted"/>
<dbReference type="Proteomes" id="UP001215598">
    <property type="component" value="Unassembled WGS sequence"/>
</dbReference>
<comment type="caution">
    <text evidence="3">The sequence shown here is derived from an EMBL/GenBank/DDBJ whole genome shotgun (WGS) entry which is preliminary data.</text>
</comment>